<evidence type="ECO:0000313" key="2">
    <source>
        <dbReference type="EMBL" id="JAR86536.1"/>
    </source>
</evidence>
<name>A0A147B6Z2_9ACAR</name>
<evidence type="ECO:0000256" key="1">
    <source>
        <dbReference type="SAM" id="MobiDB-lite"/>
    </source>
</evidence>
<dbReference type="EMBL" id="GEIB01001871">
    <property type="protein sequence ID" value="JAR86536.1"/>
    <property type="molecule type" value="Transcribed_RNA"/>
</dbReference>
<accession>A0A147B6Z2</accession>
<organism evidence="2">
    <name type="scientific">Alectorobius mimon</name>
    <dbReference type="NCBI Taxonomy" id="360319"/>
    <lineage>
        <taxon>Eukaryota</taxon>
        <taxon>Metazoa</taxon>
        <taxon>Ecdysozoa</taxon>
        <taxon>Arthropoda</taxon>
        <taxon>Chelicerata</taxon>
        <taxon>Arachnida</taxon>
        <taxon>Acari</taxon>
        <taxon>Parasitiformes</taxon>
        <taxon>Ixodida</taxon>
        <taxon>Ixodoidea</taxon>
        <taxon>Argasidae</taxon>
        <taxon>Ornithodorinae</taxon>
        <taxon>Alectorobius</taxon>
    </lineage>
</organism>
<reference evidence="2" key="1">
    <citation type="submission" date="2016-03" db="EMBL/GenBank/DDBJ databases">
        <title>Gut transcriptome analysis on engorged females of Ornithodoros mimon (Acari: Argasidae) and phylogenetic inferences of soft ticks.</title>
        <authorList>
            <person name="Landulfo G.A."/>
            <person name="Giovanni D."/>
            <person name="Carvalho E."/>
            <person name="Junqueira-de-Azevedo I."/>
            <person name="Patane J."/>
            <person name="Mendoca R."/>
            <person name="Barros-Battesti D."/>
        </authorList>
    </citation>
    <scope>NUCLEOTIDE SEQUENCE</scope>
    <source>
        <strain evidence="2">Females</strain>
        <tissue evidence="2">Gut</tissue>
    </source>
</reference>
<sequence length="170" mass="18416">TDLLAANRRVPPRDVPVRTSESRPADAREHEAARRRGRTRSTALGPRDPCGTASECHRPGALGKGCFVLGRVTNVELGADGDLKAFGRYPLASETSKSCLCGYPCRLRRSTDGGKCAAGRRPRRSPGDRHEARSPPLRRPPRPMPAARLNSAALDLRGPTRFALSGFTYS</sequence>
<dbReference type="AlphaFoldDB" id="A0A147B6Z2"/>
<protein>
    <submittedName>
        <fullName evidence="2">Uncharacterized protein</fullName>
    </submittedName>
</protein>
<feature type="region of interest" description="Disordered" evidence="1">
    <location>
        <begin position="111"/>
        <end position="146"/>
    </location>
</feature>
<feature type="non-terminal residue" evidence="2">
    <location>
        <position position="1"/>
    </location>
</feature>
<proteinExistence type="predicted"/>
<feature type="compositionally biased region" description="Basic and acidic residues" evidence="1">
    <location>
        <begin position="11"/>
        <end position="34"/>
    </location>
</feature>
<feature type="region of interest" description="Disordered" evidence="1">
    <location>
        <begin position="1"/>
        <end position="53"/>
    </location>
</feature>